<name>A0AAV3PGU0_LITER</name>
<dbReference type="InterPro" id="IPR003035">
    <property type="entry name" value="RWP-RK_dom"/>
</dbReference>
<evidence type="ECO:0000256" key="2">
    <source>
        <dbReference type="ARBA" id="ARBA00023015"/>
    </source>
</evidence>
<keyword evidence="3" id="KW-0175">Coiled coil</keyword>
<evidence type="ECO:0000256" key="3">
    <source>
        <dbReference type="ARBA" id="ARBA00023054"/>
    </source>
</evidence>
<proteinExistence type="predicted"/>
<dbReference type="Pfam" id="PF02042">
    <property type="entry name" value="RWP-RK"/>
    <property type="match status" value="1"/>
</dbReference>
<keyword evidence="2" id="KW-0805">Transcription regulation</keyword>
<accession>A0AAV3PGU0</accession>
<dbReference type="PROSITE" id="PS51519">
    <property type="entry name" value="RWP_RK"/>
    <property type="match status" value="1"/>
</dbReference>
<evidence type="ECO:0000259" key="7">
    <source>
        <dbReference type="PROSITE" id="PS51519"/>
    </source>
</evidence>
<keyword evidence="5" id="KW-0804">Transcription</keyword>
<keyword evidence="4" id="KW-0238">DNA-binding</keyword>
<dbReference type="PANTHER" id="PTHR46373">
    <property type="entry name" value="PROTEIN RKD4"/>
    <property type="match status" value="1"/>
</dbReference>
<keyword evidence="6" id="KW-0539">Nucleus</keyword>
<dbReference type="PANTHER" id="PTHR46373:SF5">
    <property type="entry name" value="RWP-RK DOMAIN PROTEIN"/>
    <property type="match status" value="1"/>
</dbReference>
<dbReference type="GO" id="GO:0003700">
    <property type="term" value="F:DNA-binding transcription factor activity"/>
    <property type="evidence" value="ECO:0007669"/>
    <property type="project" value="InterPro"/>
</dbReference>
<dbReference type="Proteomes" id="UP001454036">
    <property type="component" value="Unassembled WGS sequence"/>
</dbReference>
<organism evidence="8 9">
    <name type="scientific">Lithospermum erythrorhizon</name>
    <name type="common">Purple gromwell</name>
    <name type="synonym">Lithospermum officinale var. erythrorhizon</name>
    <dbReference type="NCBI Taxonomy" id="34254"/>
    <lineage>
        <taxon>Eukaryota</taxon>
        <taxon>Viridiplantae</taxon>
        <taxon>Streptophyta</taxon>
        <taxon>Embryophyta</taxon>
        <taxon>Tracheophyta</taxon>
        <taxon>Spermatophyta</taxon>
        <taxon>Magnoliopsida</taxon>
        <taxon>eudicotyledons</taxon>
        <taxon>Gunneridae</taxon>
        <taxon>Pentapetalae</taxon>
        <taxon>asterids</taxon>
        <taxon>lamiids</taxon>
        <taxon>Boraginales</taxon>
        <taxon>Boraginaceae</taxon>
        <taxon>Boraginoideae</taxon>
        <taxon>Lithospermeae</taxon>
        <taxon>Lithospermum</taxon>
    </lineage>
</organism>
<evidence type="ECO:0000256" key="4">
    <source>
        <dbReference type="ARBA" id="ARBA00023125"/>
    </source>
</evidence>
<dbReference type="GO" id="GO:0003677">
    <property type="term" value="F:DNA binding"/>
    <property type="evidence" value="ECO:0007669"/>
    <property type="project" value="UniProtKB-KW"/>
</dbReference>
<reference evidence="8 9" key="1">
    <citation type="submission" date="2024-01" db="EMBL/GenBank/DDBJ databases">
        <title>The complete chloroplast genome sequence of Lithospermum erythrorhizon: insights into the phylogenetic relationship among Boraginaceae species and the maternal lineages of purple gromwells.</title>
        <authorList>
            <person name="Okada T."/>
            <person name="Watanabe K."/>
        </authorList>
    </citation>
    <scope>NUCLEOTIDE SEQUENCE [LARGE SCALE GENOMIC DNA]</scope>
</reference>
<evidence type="ECO:0000313" key="9">
    <source>
        <dbReference type="Proteomes" id="UP001454036"/>
    </source>
</evidence>
<dbReference type="AlphaFoldDB" id="A0AAV3PGU0"/>
<sequence length="210" mass="24146">MPVPVWPIPPSPYNCSCGDNLQCLLGLFCHAVLDKYENAPSRCLKNINNIKKFLIQYCQERQREGYQMLKDPLHLFYDALVVGLNFDNPHLSSTSINSGYETQPGQQTSEVLRLSKSPLAEQRERTGKLELKDLATYFHLPIEVGTKEMNVCPTVIKKICRRFGLGRWPYRKVSPSFGSIVSLSIVVYKKEMRVVNFRLINSLQNRLVFY</sequence>
<keyword evidence="9" id="KW-1185">Reference proteome</keyword>
<evidence type="ECO:0000256" key="6">
    <source>
        <dbReference type="ARBA" id="ARBA00023242"/>
    </source>
</evidence>
<protein>
    <recommendedName>
        <fullName evidence="7">RWP-RK domain-containing protein</fullName>
    </recommendedName>
</protein>
<evidence type="ECO:0000313" key="8">
    <source>
        <dbReference type="EMBL" id="GAA0149510.1"/>
    </source>
</evidence>
<feature type="domain" description="RWP-RK" evidence="7">
    <location>
        <begin position="116"/>
        <end position="196"/>
    </location>
</feature>
<evidence type="ECO:0000256" key="1">
    <source>
        <dbReference type="ARBA" id="ARBA00004049"/>
    </source>
</evidence>
<dbReference type="EMBL" id="BAABME010017283">
    <property type="protein sequence ID" value="GAA0149510.1"/>
    <property type="molecule type" value="Genomic_DNA"/>
</dbReference>
<gene>
    <name evidence="8" type="ORF">LIER_36946</name>
</gene>
<evidence type="ECO:0000256" key="5">
    <source>
        <dbReference type="ARBA" id="ARBA00023163"/>
    </source>
</evidence>
<comment type="function">
    <text evidence="1">Putative transcription factor.</text>
</comment>
<dbReference type="InterPro" id="IPR044607">
    <property type="entry name" value="RKD-like"/>
</dbReference>
<comment type="caution">
    <text evidence="8">The sequence shown here is derived from an EMBL/GenBank/DDBJ whole genome shotgun (WGS) entry which is preliminary data.</text>
</comment>